<dbReference type="Pfam" id="PF24765">
    <property type="entry name" value="SAC9_C"/>
    <property type="match status" value="1"/>
</dbReference>
<dbReference type="Pfam" id="PF24789">
    <property type="entry name" value="SAC9_GBDL_2nd"/>
    <property type="match status" value="1"/>
</dbReference>
<dbReference type="InterPro" id="IPR057553">
    <property type="entry name" value="SAC9_GBDL_2nd"/>
</dbReference>
<dbReference type="InterPro" id="IPR057554">
    <property type="entry name" value="SAC9_C"/>
</dbReference>
<protein>
    <submittedName>
        <fullName evidence="3">Uncharacterized protein</fullName>
    </submittedName>
</protein>
<evidence type="ECO:0000259" key="2">
    <source>
        <dbReference type="Pfam" id="PF24789"/>
    </source>
</evidence>
<feature type="domain" description="SAC9 second GBDL" evidence="2">
    <location>
        <begin position="1"/>
        <end position="77"/>
    </location>
</feature>
<comment type="caution">
    <text evidence="3">The sequence shown here is derived from an EMBL/GenBank/DDBJ whole genome shotgun (WGS) entry which is preliminary data.</text>
</comment>
<organism evidence="3 4">
    <name type="scientific">Handroanthus impetiginosus</name>
    <dbReference type="NCBI Taxonomy" id="429701"/>
    <lineage>
        <taxon>Eukaryota</taxon>
        <taxon>Viridiplantae</taxon>
        <taxon>Streptophyta</taxon>
        <taxon>Embryophyta</taxon>
        <taxon>Tracheophyta</taxon>
        <taxon>Spermatophyta</taxon>
        <taxon>Magnoliopsida</taxon>
        <taxon>eudicotyledons</taxon>
        <taxon>Gunneridae</taxon>
        <taxon>Pentapetalae</taxon>
        <taxon>asterids</taxon>
        <taxon>lamiids</taxon>
        <taxon>Lamiales</taxon>
        <taxon>Bignoniaceae</taxon>
        <taxon>Crescentiina</taxon>
        <taxon>Tabebuia alliance</taxon>
        <taxon>Handroanthus</taxon>
    </lineage>
</organism>
<feature type="domain" description="SAC9 C-terminal" evidence="1">
    <location>
        <begin position="104"/>
        <end position="278"/>
    </location>
</feature>
<dbReference type="AlphaFoldDB" id="A0A2G9I7E2"/>
<reference evidence="4" key="1">
    <citation type="journal article" date="2018" name="Gigascience">
        <title>Genome assembly of the Pink Ipe (Handroanthus impetiginosus, Bignoniaceae), a highly valued, ecologically keystone Neotropical timber forest tree.</title>
        <authorList>
            <person name="Silva-Junior O.B."/>
            <person name="Grattapaglia D."/>
            <person name="Novaes E."/>
            <person name="Collevatti R.G."/>
        </authorList>
    </citation>
    <scope>NUCLEOTIDE SEQUENCE [LARGE SCALE GENOMIC DNA]</scope>
    <source>
        <strain evidence="4">cv. UFG-1</strain>
    </source>
</reference>
<keyword evidence="4" id="KW-1185">Reference proteome</keyword>
<evidence type="ECO:0000313" key="4">
    <source>
        <dbReference type="Proteomes" id="UP000231279"/>
    </source>
</evidence>
<evidence type="ECO:0000259" key="1">
    <source>
        <dbReference type="Pfam" id="PF24765"/>
    </source>
</evidence>
<accession>A0A2G9I7E2</accession>
<dbReference type="EMBL" id="NKXS01000190">
    <property type="protein sequence ID" value="PIN25679.1"/>
    <property type="molecule type" value="Genomic_DNA"/>
</dbReference>
<proteinExistence type="predicted"/>
<dbReference type="PANTHER" id="PTHR46817">
    <property type="entry name" value="PHOSPHOINOSITIDE PHOSPHATASE SAC9-RELATED"/>
    <property type="match status" value="1"/>
</dbReference>
<gene>
    <name evidence="3" type="ORF">CDL12_01577</name>
</gene>
<evidence type="ECO:0000313" key="3">
    <source>
        <dbReference type="EMBL" id="PIN25679.1"/>
    </source>
</evidence>
<sequence length="278" mass="31769">MPRHVKFAFRNPVRCRIIWMTLRLPRLGSNSVNFERDFSLLSMDENPFAQLSRRSSFGGEFDSDPCIHAKRILVVGRAVRKEIAASPQGSEQINVRNWLEKPSQLNRFKVPIEVERLIDNDLVLEQFLSPASPMLAGFRLDGFSAIKHRVNHSPSKDADMGAGNILLEERLTSPAVLYIQVSALQESHKMVTIAEYRLPEVKAWTAMYFDFPRQISTRRITFRLLGDIAAFSDDPAEQDDSEYRVYPWAAGLSLANRIKLYYYAEPYELGKWASLSAV</sequence>
<dbReference type="OrthoDB" id="1692257at2759"/>
<name>A0A2G9I7E2_9LAMI</name>
<dbReference type="STRING" id="429701.A0A2G9I7E2"/>
<dbReference type="Proteomes" id="UP000231279">
    <property type="component" value="Unassembled WGS sequence"/>
</dbReference>
<dbReference type="PANTHER" id="PTHR46817:SF1">
    <property type="entry name" value="SAC DOMAIN-CONTAINING PROTEIN"/>
    <property type="match status" value="1"/>
</dbReference>